<dbReference type="InterPro" id="IPR056442">
    <property type="entry name" value="GINT1_N"/>
</dbReference>
<evidence type="ECO:0000313" key="3">
    <source>
        <dbReference type="EMBL" id="RBP07109.1"/>
    </source>
</evidence>
<evidence type="ECO:0000259" key="2">
    <source>
        <dbReference type="Pfam" id="PF24793"/>
    </source>
</evidence>
<dbReference type="Pfam" id="PF24793">
    <property type="entry name" value="GINT1_N"/>
    <property type="match status" value="1"/>
</dbReference>
<dbReference type="InterPro" id="IPR023296">
    <property type="entry name" value="Glyco_hydro_beta-prop_sf"/>
</dbReference>
<dbReference type="SUPFAM" id="SSF75005">
    <property type="entry name" value="Arabinanase/levansucrase/invertase"/>
    <property type="match status" value="1"/>
</dbReference>
<accession>A0A366F053</accession>
<dbReference type="Proteomes" id="UP000253529">
    <property type="component" value="Unassembled WGS sequence"/>
</dbReference>
<evidence type="ECO:0000256" key="1">
    <source>
        <dbReference type="SAM" id="MobiDB-lite"/>
    </source>
</evidence>
<reference evidence="3 4" key="1">
    <citation type="submission" date="2018-06" db="EMBL/GenBank/DDBJ databases">
        <title>Genomic Encyclopedia of Type Strains, Phase IV (KMG-IV): sequencing the most valuable type-strain genomes for metagenomic binning, comparative biology and taxonomic classification.</title>
        <authorList>
            <person name="Goeker M."/>
        </authorList>
    </citation>
    <scope>NUCLEOTIDE SEQUENCE [LARGE SCALE GENOMIC DNA]</scope>
    <source>
        <strain evidence="3 4">DSM 24875</strain>
    </source>
</reference>
<proteinExistence type="predicted"/>
<keyword evidence="4" id="KW-1185">Reference proteome</keyword>
<organism evidence="3 4">
    <name type="scientific">Roseiarcus fermentans</name>
    <dbReference type="NCBI Taxonomy" id="1473586"/>
    <lineage>
        <taxon>Bacteria</taxon>
        <taxon>Pseudomonadati</taxon>
        <taxon>Pseudomonadota</taxon>
        <taxon>Alphaproteobacteria</taxon>
        <taxon>Hyphomicrobiales</taxon>
        <taxon>Roseiarcaceae</taxon>
        <taxon>Roseiarcus</taxon>
    </lineage>
</organism>
<comment type="caution">
    <text evidence="3">The sequence shown here is derived from an EMBL/GenBank/DDBJ whole genome shotgun (WGS) entry which is preliminary data.</text>
</comment>
<name>A0A366F053_9HYPH</name>
<feature type="domain" description="Glucosamine inositolphosphorylceramide transferase 1 N-terminal" evidence="2">
    <location>
        <begin position="272"/>
        <end position="476"/>
    </location>
</feature>
<sequence length="552" mass="60659">MNPHQQPVPGTVRSDPGQDRRLVTIALDKGGVLRWHLWLIEALRVRYDVAVLLLALDNAVRLPAACRVAFELERILYRIPSGAAVDTVDAAEIASLPIADIERGHGFDSAIDCTGRLCPGGRRVLTPLFDGMPGEIGLVSALLDNRRIVIAIDDAERPLDSVTATPALADRKVLLHAIDNACSIAVELVIKALERQPIPVTRRLTPPRRDASVAGSLAFVASSLAWKVNRYLSLRLAGREQWSVAWRKTGGVGLIEGRDGDFAVVPDDGRRYFADPFVLRHRGRTAVFMEEFSFATLRGRIAVAMFEDDGALSPPRPALEDDCHLSYPHVFESDGAVWMIPESGDRARVDLYRAVDFPFRWRREATLLEGVAAYDATVMRDGEGWWMFAATRVRRSTGWDVLNAYYAPDIRGPWRPCADNPVVLDARAARSGGGVIAFRGERLRPVQDCSPSYGSAIALWRIDRIDRAGLEQTQVARITSDRFGVHTFNAASGFEVIDGFGRTRGAPSLTVSLRKTPSDPPAVPAPGRRRVEREADGDAGPIPLPQRFGNDA</sequence>
<gene>
    <name evidence="3" type="ORF">DFR50_12939</name>
</gene>
<evidence type="ECO:0000313" key="4">
    <source>
        <dbReference type="Proteomes" id="UP000253529"/>
    </source>
</evidence>
<dbReference type="EMBL" id="QNRK01000029">
    <property type="protein sequence ID" value="RBP07109.1"/>
    <property type="molecule type" value="Genomic_DNA"/>
</dbReference>
<protein>
    <recommendedName>
        <fullName evidence="2">Glucosamine inositolphosphorylceramide transferase 1 N-terminal domain-containing protein</fullName>
    </recommendedName>
</protein>
<dbReference type="AlphaFoldDB" id="A0A366F053"/>
<feature type="region of interest" description="Disordered" evidence="1">
    <location>
        <begin position="509"/>
        <end position="552"/>
    </location>
</feature>